<keyword evidence="4 7" id="KW-0808">Transferase</keyword>
<keyword evidence="2 7" id="KW-0698">rRNA processing</keyword>
<comment type="similarity">
    <text evidence="7">Belongs to the class I-like SAM-binding methyltransferase superfamily. rRNA adenine N(6)-methyltransferase family. RsmA subfamily.</text>
</comment>
<name>A0A7C6E7L9_DESAE</name>
<evidence type="ECO:0000256" key="1">
    <source>
        <dbReference type="ARBA" id="ARBA00022490"/>
    </source>
</evidence>
<dbReference type="Gene3D" id="3.40.50.150">
    <property type="entry name" value="Vaccinia Virus protein VP39"/>
    <property type="match status" value="1"/>
</dbReference>
<dbReference type="SUPFAM" id="SSF53335">
    <property type="entry name" value="S-adenosyl-L-methionine-dependent methyltransferases"/>
    <property type="match status" value="1"/>
</dbReference>
<accession>A0A7C6E7L9</accession>
<dbReference type="PROSITE" id="PS51689">
    <property type="entry name" value="SAM_RNA_A_N6_MT"/>
    <property type="match status" value="1"/>
</dbReference>
<evidence type="ECO:0000256" key="6">
    <source>
        <dbReference type="ARBA" id="ARBA00022884"/>
    </source>
</evidence>
<dbReference type="GO" id="GO:0003723">
    <property type="term" value="F:RNA binding"/>
    <property type="evidence" value="ECO:0007669"/>
    <property type="project" value="UniProtKB-UniRule"/>
</dbReference>
<evidence type="ECO:0000256" key="7">
    <source>
        <dbReference type="HAMAP-Rule" id="MF_00607"/>
    </source>
</evidence>
<evidence type="ECO:0000256" key="4">
    <source>
        <dbReference type="ARBA" id="ARBA00022679"/>
    </source>
</evidence>
<comment type="subcellular location">
    <subcellularLocation>
        <location evidence="7">Cytoplasm</location>
    </subcellularLocation>
</comment>
<dbReference type="EC" id="2.1.1.182" evidence="7"/>
<dbReference type="Gene3D" id="1.10.8.100">
    <property type="entry name" value="Ribosomal RNA adenine dimethylase-like, domain 2"/>
    <property type="match status" value="1"/>
</dbReference>
<protein>
    <recommendedName>
        <fullName evidence="7">Ribosomal RNA small subunit methyltransferase A</fullName>
        <ecNumber evidence="7">2.1.1.182</ecNumber>
    </recommendedName>
    <alternativeName>
        <fullName evidence="7">16S rRNA (adenine(1518)-N(6)/adenine(1519)-N(6))-dimethyltransferase</fullName>
    </alternativeName>
    <alternativeName>
        <fullName evidence="7">16S rRNA dimethyladenosine transferase</fullName>
    </alternativeName>
    <alternativeName>
        <fullName evidence="7">16S rRNA dimethylase</fullName>
    </alternativeName>
    <alternativeName>
        <fullName evidence="7">S-adenosylmethionine-6-N', N'-adenosyl(rRNA) dimethyltransferase</fullName>
    </alternativeName>
</protein>
<reference evidence="10" key="1">
    <citation type="journal article" date="2020" name="mSystems">
        <title>Genome- and Community-Level Interaction Insights into Carbon Utilization and Element Cycling Functions of Hydrothermarchaeota in Hydrothermal Sediment.</title>
        <authorList>
            <person name="Zhou Z."/>
            <person name="Liu Y."/>
            <person name="Xu W."/>
            <person name="Pan J."/>
            <person name="Luo Z.H."/>
            <person name="Li M."/>
        </authorList>
    </citation>
    <scope>NUCLEOTIDE SEQUENCE [LARGE SCALE GENOMIC DNA]</scope>
    <source>
        <strain evidence="10">SpSt-1135</strain>
    </source>
</reference>
<dbReference type="InterPro" id="IPR020596">
    <property type="entry name" value="rRNA_Ade_Mease_Trfase_CS"/>
</dbReference>
<dbReference type="PROSITE" id="PS01131">
    <property type="entry name" value="RRNA_A_DIMETH"/>
    <property type="match status" value="1"/>
</dbReference>
<dbReference type="Pfam" id="PF00398">
    <property type="entry name" value="RrnaAD"/>
    <property type="match status" value="1"/>
</dbReference>
<feature type="binding site" evidence="7 8">
    <location>
        <position position="81"/>
    </location>
    <ligand>
        <name>S-adenosyl-L-methionine</name>
        <dbReference type="ChEBI" id="CHEBI:59789"/>
    </ligand>
</feature>
<organism evidence="10">
    <name type="scientific">Desulfurella acetivorans</name>
    <dbReference type="NCBI Taxonomy" id="33002"/>
    <lineage>
        <taxon>Bacteria</taxon>
        <taxon>Pseudomonadati</taxon>
        <taxon>Campylobacterota</taxon>
        <taxon>Desulfurellia</taxon>
        <taxon>Desulfurellales</taxon>
        <taxon>Desulfurellaceae</taxon>
        <taxon>Desulfurella</taxon>
    </lineage>
</organism>
<keyword evidence="6 7" id="KW-0694">RNA-binding</keyword>
<comment type="caution">
    <text evidence="10">The sequence shown here is derived from an EMBL/GenBank/DDBJ whole genome shotgun (WGS) entry which is preliminary data.</text>
</comment>
<feature type="binding site" evidence="7 8">
    <location>
        <position position="96"/>
    </location>
    <ligand>
        <name>S-adenosyl-L-methionine</name>
        <dbReference type="ChEBI" id="CHEBI:59789"/>
    </ligand>
</feature>
<evidence type="ECO:0000256" key="8">
    <source>
        <dbReference type="PROSITE-ProRule" id="PRU01026"/>
    </source>
</evidence>
<evidence type="ECO:0000259" key="9">
    <source>
        <dbReference type="SMART" id="SM00650"/>
    </source>
</evidence>
<feature type="binding site" evidence="7 8">
    <location>
        <position position="12"/>
    </location>
    <ligand>
        <name>S-adenosyl-L-methionine</name>
        <dbReference type="ChEBI" id="CHEBI:59789"/>
    </ligand>
</feature>
<evidence type="ECO:0000256" key="2">
    <source>
        <dbReference type="ARBA" id="ARBA00022552"/>
    </source>
</evidence>
<dbReference type="EMBL" id="DRZX01000041">
    <property type="protein sequence ID" value="HHS48427.1"/>
    <property type="molecule type" value="Genomic_DNA"/>
</dbReference>
<feature type="binding site" evidence="7 8">
    <location>
        <position position="10"/>
    </location>
    <ligand>
        <name>S-adenosyl-L-methionine</name>
        <dbReference type="ChEBI" id="CHEBI:59789"/>
    </ligand>
</feature>
<dbReference type="PANTHER" id="PTHR11727:SF7">
    <property type="entry name" value="DIMETHYLADENOSINE TRANSFERASE-RELATED"/>
    <property type="match status" value="1"/>
</dbReference>
<keyword evidence="3 7" id="KW-0489">Methyltransferase</keyword>
<dbReference type="InterPro" id="IPR011530">
    <property type="entry name" value="rRNA_adenine_dimethylase"/>
</dbReference>
<dbReference type="Proteomes" id="UP000886400">
    <property type="component" value="Unassembled WGS sequence"/>
</dbReference>
<dbReference type="SMART" id="SM00650">
    <property type="entry name" value="rADc"/>
    <property type="match status" value="1"/>
</dbReference>
<dbReference type="GO" id="GO:0052908">
    <property type="term" value="F:16S rRNA (adenine(1518)-N(6)/adenine(1519)-N(6))-dimethyltransferase activity"/>
    <property type="evidence" value="ECO:0007669"/>
    <property type="project" value="UniProtKB-EC"/>
</dbReference>
<feature type="binding site" evidence="7 8">
    <location>
        <position position="35"/>
    </location>
    <ligand>
        <name>S-adenosyl-L-methionine</name>
        <dbReference type="ChEBI" id="CHEBI:59789"/>
    </ligand>
</feature>
<evidence type="ECO:0000256" key="5">
    <source>
        <dbReference type="ARBA" id="ARBA00022691"/>
    </source>
</evidence>
<dbReference type="CDD" id="cd02440">
    <property type="entry name" value="AdoMet_MTases"/>
    <property type="match status" value="1"/>
</dbReference>
<feature type="domain" description="Ribosomal RNA adenine methylase transferase N-terminal" evidence="9">
    <location>
        <begin position="17"/>
        <end position="181"/>
    </location>
</feature>
<feature type="binding site" evidence="7 8">
    <location>
        <position position="56"/>
    </location>
    <ligand>
        <name>S-adenosyl-L-methionine</name>
        <dbReference type="ChEBI" id="CHEBI:59789"/>
    </ligand>
</feature>
<keyword evidence="1 7" id="KW-0963">Cytoplasm</keyword>
<dbReference type="InterPro" id="IPR023165">
    <property type="entry name" value="rRNA_Ade_diMease-like_C"/>
</dbReference>
<dbReference type="InterPro" id="IPR001737">
    <property type="entry name" value="KsgA/Erm"/>
</dbReference>
<dbReference type="InterPro" id="IPR020598">
    <property type="entry name" value="rRNA_Ade_methylase_Trfase_N"/>
</dbReference>
<comment type="catalytic activity">
    <reaction evidence="7">
        <text>adenosine(1518)/adenosine(1519) in 16S rRNA + 4 S-adenosyl-L-methionine = N(6)-dimethyladenosine(1518)/N(6)-dimethyladenosine(1519) in 16S rRNA + 4 S-adenosyl-L-homocysteine + 4 H(+)</text>
        <dbReference type="Rhea" id="RHEA:19609"/>
        <dbReference type="Rhea" id="RHEA-COMP:10232"/>
        <dbReference type="Rhea" id="RHEA-COMP:10233"/>
        <dbReference type="ChEBI" id="CHEBI:15378"/>
        <dbReference type="ChEBI" id="CHEBI:57856"/>
        <dbReference type="ChEBI" id="CHEBI:59789"/>
        <dbReference type="ChEBI" id="CHEBI:74411"/>
        <dbReference type="ChEBI" id="CHEBI:74493"/>
        <dbReference type="EC" id="2.1.1.182"/>
    </reaction>
</comment>
<dbReference type="PANTHER" id="PTHR11727">
    <property type="entry name" value="DIMETHYLADENOSINE TRANSFERASE"/>
    <property type="match status" value="1"/>
</dbReference>
<dbReference type="HAMAP" id="MF_00607">
    <property type="entry name" value="16SrRNA_methyltr_A"/>
    <property type="match status" value="1"/>
</dbReference>
<dbReference type="NCBIfam" id="TIGR00755">
    <property type="entry name" value="ksgA"/>
    <property type="match status" value="1"/>
</dbReference>
<gene>
    <name evidence="7 10" type="primary">rsmA</name>
    <name evidence="7" type="synonym">ksgA</name>
    <name evidence="10" type="ORF">ENM99_00950</name>
</gene>
<sequence>MQAKKSLGQHFLHDKSVVWRIVSLIDKPCLVLEIGPGRGALTEGLLEKGLSVDALEFDKDMVEYLKEKFKDNDKLNIIKADATTYKLDKNYCVVGNLPYNVSKKIIVNMINQKHFIKKMVFMVQREVADTISAQPKTKEYSKFSIFVQIFCNVKKVFDVQASAFKPAPKVVSSVVELVPYDVSLFNEPIETDFFGFLKKFFAQPNKTVRNNLKGHIDVQCLNENLILNTRPRQVSIQEIYRFYRYLKEREWV</sequence>
<evidence type="ECO:0000313" key="10">
    <source>
        <dbReference type="EMBL" id="HHS48427.1"/>
    </source>
</evidence>
<dbReference type="GO" id="GO:0005829">
    <property type="term" value="C:cytosol"/>
    <property type="evidence" value="ECO:0007669"/>
    <property type="project" value="TreeGrafter"/>
</dbReference>
<dbReference type="InterPro" id="IPR029063">
    <property type="entry name" value="SAM-dependent_MTases_sf"/>
</dbReference>
<comment type="function">
    <text evidence="7">Specifically dimethylates two adjacent adenosines (A1518 and A1519) in the loop of a conserved hairpin near the 3'-end of 16S rRNA in the 30S particle. May play a critical role in biogenesis of 30S subunits.</text>
</comment>
<dbReference type="AlphaFoldDB" id="A0A7C6E7L9"/>
<keyword evidence="5 7" id="KW-0949">S-adenosyl-L-methionine</keyword>
<evidence type="ECO:0000256" key="3">
    <source>
        <dbReference type="ARBA" id="ARBA00022603"/>
    </source>
</evidence>
<proteinExistence type="inferred from homology"/>